<dbReference type="HOGENOM" id="CLU_047592_5_0_1"/>
<name>F8NRR7_SERL9</name>
<organism evidence="3">
    <name type="scientific">Serpula lacrymans var. lacrymans (strain S7.9)</name>
    <name type="common">Dry rot fungus</name>
    <dbReference type="NCBI Taxonomy" id="578457"/>
    <lineage>
        <taxon>Eukaryota</taxon>
        <taxon>Fungi</taxon>
        <taxon>Dikarya</taxon>
        <taxon>Basidiomycota</taxon>
        <taxon>Agaricomycotina</taxon>
        <taxon>Agaricomycetes</taxon>
        <taxon>Agaricomycetidae</taxon>
        <taxon>Boletales</taxon>
        <taxon>Coniophorineae</taxon>
        <taxon>Serpulaceae</taxon>
        <taxon>Serpula</taxon>
    </lineage>
</organism>
<dbReference type="OrthoDB" id="3223751at2759"/>
<evidence type="ECO:0000313" key="2">
    <source>
        <dbReference type="EMBL" id="EGO26807.1"/>
    </source>
</evidence>
<dbReference type="RefSeq" id="XP_007316980.1">
    <property type="nucleotide sequence ID" value="XM_007316918.1"/>
</dbReference>
<sequence>MQDVMSIFLVDGVLFKVHRYFLQRESDVFRSMFSCPPTEEGPEGESDDKPIFLPEVTRLEFESLLNFFYNSLYGKPLDSLDEWISLLSISSRYSMDGIRERAIEEIEKSIPPMLPVSQIVLAKKHHVKTWLAPAYEALCTRKESLTVAEAEQLGLVTSILLAGAREKLFDKELCPKCRSRPTRCSKAELVREVFSL</sequence>
<dbReference type="InterPro" id="IPR011333">
    <property type="entry name" value="SKP1/BTB/POZ_sf"/>
</dbReference>
<protein>
    <recommendedName>
        <fullName evidence="1">BTB domain-containing protein</fullName>
    </recommendedName>
</protein>
<dbReference type="GeneID" id="18809801"/>
<gene>
    <name evidence="2" type="ORF">SERLADRAFT_360862</name>
</gene>
<evidence type="ECO:0000313" key="3">
    <source>
        <dbReference type="Proteomes" id="UP000008064"/>
    </source>
</evidence>
<proteinExistence type="predicted"/>
<dbReference type="CDD" id="cd18186">
    <property type="entry name" value="BTB_POZ_ZBTB_KLHL-like"/>
    <property type="match status" value="1"/>
</dbReference>
<dbReference type="Pfam" id="PF00651">
    <property type="entry name" value="BTB"/>
    <property type="match status" value="1"/>
</dbReference>
<evidence type="ECO:0000259" key="1">
    <source>
        <dbReference type="PROSITE" id="PS50097"/>
    </source>
</evidence>
<dbReference type="KEGG" id="sla:SERLADRAFT_360862"/>
<dbReference type="Proteomes" id="UP000008064">
    <property type="component" value="Unassembled WGS sequence"/>
</dbReference>
<accession>F8NRR7</accession>
<reference evidence="3" key="1">
    <citation type="journal article" date="2011" name="Science">
        <title>The plant cell wall-decomposing machinery underlies the functional diversity of forest fungi.</title>
        <authorList>
            <person name="Eastwood D.C."/>
            <person name="Floudas D."/>
            <person name="Binder M."/>
            <person name="Majcherczyk A."/>
            <person name="Schneider P."/>
            <person name="Aerts A."/>
            <person name="Asiegbu F.O."/>
            <person name="Baker S.E."/>
            <person name="Barry K."/>
            <person name="Bendiksby M."/>
            <person name="Blumentritt M."/>
            <person name="Coutinho P.M."/>
            <person name="Cullen D."/>
            <person name="de Vries R.P."/>
            <person name="Gathman A."/>
            <person name="Goodell B."/>
            <person name="Henrissat B."/>
            <person name="Ihrmark K."/>
            <person name="Kauserud H."/>
            <person name="Kohler A."/>
            <person name="LaButti K."/>
            <person name="Lapidus A."/>
            <person name="Lavin J.L."/>
            <person name="Lee Y.-H."/>
            <person name="Lindquist E."/>
            <person name="Lilly W."/>
            <person name="Lucas S."/>
            <person name="Morin E."/>
            <person name="Murat C."/>
            <person name="Oguiza J.A."/>
            <person name="Park J."/>
            <person name="Pisabarro A.G."/>
            <person name="Riley R."/>
            <person name="Rosling A."/>
            <person name="Salamov A."/>
            <person name="Schmidt O."/>
            <person name="Schmutz J."/>
            <person name="Skrede I."/>
            <person name="Stenlid J."/>
            <person name="Wiebenga A."/>
            <person name="Xie X."/>
            <person name="Kuees U."/>
            <person name="Hibbett D.S."/>
            <person name="Hoffmeister D."/>
            <person name="Hoegberg N."/>
            <person name="Martin F."/>
            <person name="Grigoriev I.V."/>
            <person name="Watkinson S.C."/>
        </authorList>
    </citation>
    <scope>NUCLEOTIDE SEQUENCE [LARGE SCALE GENOMIC DNA]</scope>
    <source>
        <strain evidence="3">S7.9</strain>
    </source>
</reference>
<feature type="domain" description="BTB" evidence="1">
    <location>
        <begin position="4"/>
        <end position="71"/>
    </location>
</feature>
<dbReference type="InterPro" id="IPR000210">
    <property type="entry name" value="BTB/POZ_dom"/>
</dbReference>
<dbReference type="EMBL" id="GL945432">
    <property type="protein sequence ID" value="EGO26807.1"/>
    <property type="molecule type" value="Genomic_DNA"/>
</dbReference>
<dbReference type="PROSITE" id="PS50097">
    <property type="entry name" value="BTB"/>
    <property type="match status" value="1"/>
</dbReference>
<dbReference type="SUPFAM" id="SSF54695">
    <property type="entry name" value="POZ domain"/>
    <property type="match status" value="1"/>
</dbReference>
<dbReference type="AlphaFoldDB" id="F8NRR7"/>
<dbReference type="SMART" id="SM00225">
    <property type="entry name" value="BTB"/>
    <property type="match status" value="1"/>
</dbReference>
<dbReference type="Gene3D" id="3.30.710.10">
    <property type="entry name" value="Potassium Channel Kv1.1, Chain A"/>
    <property type="match status" value="1"/>
</dbReference>